<dbReference type="GO" id="GO:0005786">
    <property type="term" value="C:signal recognition particle, endoplasmic reticulum targeting"/>
    <property type="evidence" value="ECO:0007669"/>
    <property type="project" value="UniProtKB-KW"/>
</dbReference>
<dbReference type="InterPro" id="IPR039914">
    <property type="entry name" value="SRP9-like"/>
</dbReference>
<evidence type="ECO:0000313" key="12">
    <source>
        <dbReference type="EMBL" id="KAF6280038.1"/>
    </source>
</evidence>
<dbReference type="GO" id="GO:0045900">
    <property type="term" value="P:negative regulation of translational elongation"/>
    <property type="evidence" value="ECO:0007669"/>
    <property type="project" value="InterPro"/>
</dbReference>
<dbReference type="PANTHER" id="PTHR12834:SF12">
    <property type="entry name" value="SIGNAL RECOGNITION PARTICLE 9 KDA PROTEIN"/>
    <property type="match status" value="1"/>
</dbReference>
<protein>
    <recommendedName>
        <fullName evidence="3 10">Signal recognition particle 9 kDa protein</fullName>
        <shortName evidence="10">SRP9</shortName>
    </recommendedName>
</protein>
<dbReference type="GO" id="GO:0006614">
    <property type="term" value="P:SRP-dependent cotranslational protein targeting to membrane"/>
    <property type="evidence" value="ECO:0007669"/>
    <property type="project" value="InterPro"/>
</dbReference>
<keyword evidence="6 10" id="KW-0733">Signal recognition particle</keyword>
<dbReference type="EMBL" id="JABWUV010000021">
    <property type="protein sequence ID" value="KAF6280038.1"/>
    <property type="molecule type" value="Genomic_DNA"/>
</dbReference>
<dbReference type="SUPFAM" id="SSF54762">
    <property type="entry name" value="Signal recognition particle alu RNA binding heterodimer, SRP9/14"/>
    <property type="match status" value="2"/>
</dbReference>
<comment type="caution">
    <text evidence="12">The sequence shown here is derived from an EMBL/GenBank/DDBJ whole genome shotgun (WGS) entry which is preliminary data.</text>
</comment>
<dbReference type="PIRSF" id="PIRSF017029">
    <property type="entry name" value="Signal_recog_particle_SRP9"/>
    <property type="match status" value="1"/>
</dbReference>
<dbReference type="Pfam" id="PF05486">
    <property type="entry name" value="SRP9-21"/>
    <property type="match status" value="1"/>
</dbReference>
<comment type="subcellular location">
    <subcellularLocation>
        <location evidence="1 10">Cytoplasm</location>
    </subcellularLocation>
</comment>
<evidence type="ECO:0000256" key="2">
    <source>
        <dbReference type="ARBA" id="ARBA00009193"/>
    </source>
</evidence>
<feature type="domain" description="SRP9" evidence="11">
    <location>
        <begin position="56"/>
        <end position="103"/>
    </location>
</feature>
<comment type="subunit">
    <text evidence="9">Heterodimer with SRP14; binds RNA as heterodimer. Component of a signal recognition particle complex that consists of a 7SL RNA molecule of 300 nucleotides and six protein subunits: SRP72, SRP68, SRP54, SRP19, SRP14 and SRP9.</text>
</comment>
<dbReference type="GO" id="GO:0005829">
    <property type="term" value="C:cytosol"/>
    <property type="evidence" value="ECO:0007669"/>
    <property type="project" value="UniProtKB-ARBA"/>
</dbReference>
<evidence type="ECO:0000256" key="7">
    <source>
        <dbReference type="ARBA" id="ARBA00023274"/>
    </source>
</evidence>
<evidence type="ECO:0000256" key="10">
    <source>
        <dbReference type="PIRNR" id="PIRNR017029"/>
    </source>
</evidence>
<organism evidence="12 13">
    <name type="scientific">Myotis myotis</name>
    <name type="common">Greater mouse-eared bat</name>
    <name type="synonym">Vespertilio myotis</name>
    <dbReference type="NCBI Taxonomy" id="51298"/>
    <lineage>
        <taxon>Eukaryota</taxon>
        <taxon>Metazoa</taxon>
        <taxon>Chordata</taxon>
        <taxon>Craniata</taxon>
        <taxon>Vertebrata</taxon>
        <taxon>Euteleostomi</taxon>
        <taxon>Mammalia</taxon>
        <taxon>Eutheria</taxon>
        <taxon>Laurasiatheria</taxon>
        <taxon>Chiroptera</taxon>
        <taxon>Yangochiroptera</taxon>
        <taxon>Vespertilionidae</taxon>
        <taxon>Myotis</taxon>
    </lineage>
</organism>
<dbReference type="InterPro" id="IPR009018">
    <property type="entry name" value="Signal_recog_particle_SRP9/14"/>
</dbReference>
<dbReference type="VEuPathDB" id="HostDB:GeneID_118678857"/>
<reference evidence="12 13" key="1">
    <citation type="journal article" date="2020" name="Nature">
        <title>Six reference-quality genomes reveal evolution of bat adaptations.</title>
        <authorList>
            <person name="Jebb D."/>
            <person name="Huang Z."/>
            <person name="Pippel M."/>
            <person name="Hughes G.M."/>
            <person name="Lavrichenko K."/>
            <person name="Devanna P."/>
            <person name="Winkler S."/>
            <person name="Jermiin L.S."/>
            <person name="Skirmuntt E.C."/>
            <person name="Katzourakis A."/>
            <person name="Burkitt-Gray L."/>
            <person name="Ray D.A."/>
            <person name="Sullivan K.A.M."/>
            <person name="Roscito J.G."/>
            <person name="Kirilenko B.M."/>
            <person name="Davalos L.M."/>
            <person name="Corthals A.P."/>
            <person name="Power M.L."/>
            <person name="Jones G."/>
            <person name="Ransome R.D."/>
            <person name="Dechmann D.K.N."/>
            <person name="Locatelli A.G."/>
            <person name="Puechmaille S.J."/>
            <person name="Fedrigo O."/>
            <person name="Jarvis E.D."/>
            <person name="Hiller M."/>
            <person name="Vernes S.C."/>
            <person name="Myers E.W."/>
            <person name="Teeling E.C."/>
        </authorList>
    </citation>
    <scope>NUCLEOTIDE SEQUENCE [LARGE SCALE GENOMIC DNA]</scope>
    <source>
        <strain evidence="12">MMyoMyo1</strain>
        <tissue evidence="12">Flight muscle</tissue>
    </source>
</reference>
<evidence type="ECO:0000256" key="6">
    <source>
        <dbReference type="ARBA" id="ARBA00023135"/>
    </source>
</evidence>
<evidence type="ECO:0000256" key="8">
    <source>
        <dbReference type="ARBA" id="ARBA00045462"/>
    </source>
</evidence>
<dbReference type="FunFam" id="3.30.720.10:FF:000001">
    <property type="entry name" value="Signal recognition particle 9 kDa protein"/>
    <property type="match status" value="1"/>
</dbReference>
<dbReference type="GO" id="GO:0008312">
    <property type="term" value="F:7S RNA binding"/>
    <property type="evidence" value="ECO:0007669"/>
    <property type="project" value="InterPro"/>
</dbReference>
<evidence type="ECO:0000256" key="3">
    <source>
        <dbReference type="ARBA" id="ARBA00020414"/>
    </source>
</evidence>
<evidence type="ECO:0000259" key="11">
    <source>
        <dbReference type="Pfam" id="PF05486"/>
    </source>
</evidence>
<dbReference type="PANTHER" id="PTHR12834">
    <property type="entry name" value="SIGNAL RECOGNITION PARTICLE 9 KDA PROTEIN"/>
    <property type="match status" value="1"/>
</dbReference>
<keyword evidence="7 10" id="KW-0687">Ribonucleoprotein</keyword>
<name>A0A7J7RV69_MYOMY</name>
<proteinExistence type="inferred from homology"/>
<dbReference type="InterPro" id="IPR008832">
    <property type="entry name" value="SRP9"/>
</dbReference>
<keyword evidence="13" id="KW-1185">Reference proteome</keyword>
<comment type="function">
    <text evidence="8 10">Component of the signal recognition particle (SRP) complex, a ribonucleoprotein complex that mediates the cotranslational targeting of secretory and membrane proteins to the endoplasmic reticulum (ER). SRP9 together with SRP14 and the Alu portion of the SRP RNA, constitutes the elongation arrest domain of SRP. The complex of SRP9 and SRP14 is required for SRP RNA binding.</text>
</comment>
<sequence length="116" mass="13529">MPQFQTWEEFSRAAEKLYLADPMRPCQLSGPWEGTRSCRMLCSILLHKVTMNDWARVVLKYRHSDGSLCIKVTDDLVCLVYRTDQAQDVKKIEKFHSQLMRLMVAKESRSVAMETD</sequence>
<comment type="similarity">
    <text evidence="2 10">Belongs to the SRP9 family.</text>
</comment>
<evidence type="ECO:0000256" key="1">
    <source>
        <dbReference type="ARBA" id="ARBA00004496"/>
    </source>
</evidence>
<evidence type="ECO:0000256" key="4">
    <source>
        <dbReference type="ARBA" id="ARBA00022490"/>
    </source>
</evidence>
<evidence type="ECO:0000313" key="13">
    <source>
        <dbReference type="Proteomes" id="UP000527355"/>
    </source>
</evidence>
<evidence type="ECO:0000256" key="9">
    <source>
        <dbReference type="ARBA" id="ARBA00065190"/>
    </source>
</evidence>
<dbReference type="Gene3D" id="3.30.720.10">
    <property type="entry name" value="Signal recognition particle alu RNA binding heterodimer, srp9/1"/>
    <property type="match status" value="1"/>
</dbReference>
<keyword evidence="5 10" id="KW-0694">RNA-binding</keyword>
<accession>A0A7J7RV69</accession>
<keyword evidence="4 10" id="KW-0963">Cytoplasm</keyword>
<dbReference type="Proteomes" id="UP000527355">
    <property type="component" value="Unassembled WGS sequence"/>
</dbReference>
<gene>
    <name evidence="12" type="ORF">mMyoMyo1_018355</name>
</gene>
<evidence type="ECO:0000256" key="5">
    <source>
        <dbReference type="ARBA" id="ARBA00022884"/>
    </source>
</evidence>
<dbReference type="AlphaFoldDB" id="A0A7J7RV69"/>
<dbReference type="InterPro" id="IPR039432">
    <property type="entry name" value="SRP9_dom"/>
</dbReference>